<dbReference type="EMBL" id="CAMGYJ010000004">
    <property type="protein sequence ID" value="CAI0399863.1"/>
    <property type="molecule type" value="Genomic_DNA"/>
</dbReference>
<gene>
    <name evidence="2" type="ORF">LITE_LOCUS10494</name>
</gene>
<name>A0AAV0IT27_9ROSI</name>
<keyword evidence="1" id="KW-0175">Coiled coil</keyword>
<sequence>PTHFCSIPFFPRNSIDCAIISIIDLLNSSFGFVNFFTTAIASPIVDHPPPPASTCRRISFILCAGPALGFTLPPPPSPAPCRSSFPYSFSLLVVSPGPDSALLGSFWIEQYRSEIRKLQESEAEIKALSVNYTALLKEKECLQTAN</sequence>
<feature type="coiled-coil region" evidence="1">
    <location>
        <begin position="108"/>
        <end position="138"/>
    </location>
</feature>
<dbReference type="Proteomes" id="UP001154282">
    <property type="component" value="Unassembled WGS sequence"/>
</dbReference>
<keyword evidence="3" id="KW-1185">Reference proteome</keyword>
<evidence type="ECO:0000313" key="3">
    <source>
        <dbReference type="Proteomes" id="UP001154282"/>
    </source>
</evidence>
<proteinExistence type="predicted"/>
<protein>
    <submittedName>
        <fullName evidence="2">Uncharacterized protein</fullName>
    </submittedName>
</protein>
<evidence type="ECO:0000256" key="1">
    <source>
        <dbReference type="SAM" id="Coils"/>
    </source>
</evidence>
<organism evidence="2 3">
    <name type="scientific">Linum tenue</name>
    <dbReference type="NCBI Taxonomy" id="586396"/>
    <lineage>
        <taxon>Eukaryota</taxon>
        <taxon>Viridiplantae</taxon>
        <taxon>Streptophyta</taxon>
        <taxon>Embryophyta</taxon>
        <taxon>Tracheophyta</taxon>
        <taxon>Spermatophyta</taxon>
        <taxon>Magnoliopsida</taxon>
        <taxon>eudicotyledons</taxon>
        <taxon>Gunneridae</taxon>
        <taxon>Pentapetalae</taxon>
        <taxon>rosids</taxon>
        <taxon>fabids</taxon>
        <taxon>Malpighiales</taxon>
        <taxon>Linaceae</taxon>
        <taxon>Linum</taxon>
    </lineage>
</organism>
<reference evidence="2" key="1">
    <citation type="submission" date="2022-08" db="EMBL/GenBank/DDBJ databases">
        <authorList>
            <person name="Gutierrez-Valencia J."/>
        </authorList>
    </citation>
    <scope>NUCLEOTIDE SEQUENCE</scope>
</reference>
<feature type="non-terminal residue" evidence="2">
    <location>
        <position position="1"/>
    </location>
</feature>
<accession>A0AAV0IT27</accession>
<dbReference type="AlphaFoldDB" id="A0AAV0IT27"/>
<comment type="caution">
    <text evidence="2">The sequence shown here is derived from an EMBL/GenBank/DDBJ whole genome shotgun (WGS) entry which is preliminary data.</text>
</comment>
<evidence type="ECO:0000313" key="2">
    <source>
        <dbReference type="EMBL" id="CAI0399863.1"/>
    </source>
</evidence>